<accession>A0A1X4GJG2</accession>
<dbReference type="Proteomes" id="UP000192997">
    <property type="component" value="Unassembled WGS sequence"/>
</dbReference>
<sequence>MSTEFFIGSRVRLVTLPPYIKTADPMPMLRPPDVVSIQEEGTVVDLRPGGYWVVRFSQGTFLVESQYIERAADH</sequence>
<name>A0A1X4GJG2_9CYAN</name>
<protein>
    <recommendedName>
        <fullName evidence="3">DUF3148 domain-containing protein</fullName>
    </recommendedName>
</protein>
<dbReference type="InterPro" id="IPR021495">
    <property type="entry name" value="CRR42-like"/>
</dbReference>
<evidence type="ECO:0000313" key="1">
    <source>
        <dbReference type="EMBL" id="OSO97296.1"/>
    </source>
</evidence>
<dbReference type="Pfam" id="PF11347">
    <property type="entry name" value="CRR42-like"/>
    <property type="match status" value="1"/>
</dbReference>
<dbReference type="PANTHER" id="PTHR36799">
    <property type="match status" value="1"/>
</dbReference>
<evidence type="ECO:0000313" key="2">
    <source>
        <dbReference type="Proteomes" id="UP000192997"/>
    </source>
</evidence>
<evidence type="ECO:0008006" key="3">
    <source>
        <dbReference type="Google" id="ProtNLM"/>
    </source>
</evidence>
<gene>
    <name evidence="1" type="ORF">B7O87_00555</name>
</gene>
<comment type="caution">
    <text evidence="1">The sequence shown here is derived from an EMBL/GenBank/DDBJ whole genome shotgun (WGS) entry which is preliminary data.</text>
</comment>
<proteinExistence type="predicted"/>
<dbReference type="NCBIfam" id="NF045913">
    <property type="entry name" value="RegSipA"/>
    <property type="match status" value="1"/>
</dbReference>
<organism evidence="1 2">
    <name type="scientific">Cylindrospermopsis raciborskii CENA303</name>
    <dbReference type="NCBI Taxonomy" id="1170769"/>
    <lineage>
        <taxon>Bacteria</taxon>
        <taxon>Bacillati</taxon>
        <taxon>Cyanobacteriota</taxon>
        <taxon>Cyanophyceae</taxon>
        <taxon>Nostocales</taxon>
        <taxon>Aphanizomenonaceae</taxon>
        <taxon>Cylindrospermopsis</taxon>
    </lineage>
</organism>
<dbReference type="RefSeq" id="WP_009343847.1">
    <property type="nucleotide sequence ID" value="NZ_NBYN01000003.1"/>
</dbReference>
<reference evidence="2" key="1">
    <citation type="submission" date="2017-04" db="EMBL/GenBank/DDBJ databases">
        <authorList>
            <person name="Abreu V.A."/>
            <person name="Popin R.V."/>
            <person name="Rigonato J."/>
            <person name="Andreote A.P."/>
            <person name="Schaker P.C."/>
            <person name="Hoff-Risseti C."/>
            <person name="Alvarenga D.O."/>
            <person name="Varani A.M."/>
            <person name="Fiore M.F."/>
        </authorList>
    </citation>
    <scope>NUCLEOTIDE SEQUENCE [LARGE SCALE GENOMIC DNA]</scope>
    <source>
        <strain evidence="2">CENA303</strain>
    </source>
</reference>
<dbReference type="AlphaFoldDB" id="A0A1X4GJG2"/>
<dbReference type="PANTHER" id="PTHR36799:SF2">
    <property type="entry name" value="PROTEIN CHLORORESPIRATORY REDUCTION 42, CHLOROPLASTIC"/>
    <property type="match status" value="1"/>
</dbReference>
<dbReference type="EMBL" id="NBYN01000003">
    <property type="protein sequence ID" value="OSO97296.1"/>
    <property type="molecule type" value="Genomic_DNA"/>
</dbReference>